<dbReference type="EMBL" id="MLAK01000934">
    <property type="protein sequence ID" value="OHT00888.1"/>
    <property type="molecule type" value="Genomic_DNA"/>
</dbReference>
<reference evidence="2" key="1">
    <citation type="submission" date="2016-10" db="EMBL/GenBank/DDBJ databases">
        <authorList>
            <person name="Benchimol M."/>
            <person name="Almeida L.G."/>
            <person name="Vasconcelos A.T."/>
            <person name="Perreira-Neves A."/>
            <person name="Rosa I.A."/>
            <person name="Tasca T."/>
            <person name="Bogo M.R."/>
            <person name="de Souza W."/>
        </authorList>
    </citation>
    <scope>NUCLEOTIDE SEQUENCE [LARGE SCALE GENOMIC DNA]</scope>
    <source>
        <strain evidence="2">K</strain>
    </source>
</reference>
<proteinExistence type="predicted"/>
<accession>A0A1J4JR52</accession>
<evidence type="ECO:0000256" key="1">
    <source>
        <dbReference type="SAM" id="Phobius"/>
    </source>
</evidence>
<keyword evidence="1" id="KW-0812">Transmembrane</keyword>
<name>A0A1J4JR52_9EUKA</name>
<dbReference type="RefSeq" id="XP_068354024.1">
    <property type="nucleotide sequence ID" value="XM_068508424.1"/>
</dbReference>
<dbReference type="VEuPathDB" id="TrichDB:TRFO_32314"/>
<feature type="transmembrane region" description="Helical" evidence="1">
    <location>
        <begin position="113"/>
        <end position="130"/>
    </location>
</feature>
<comment type="caution">
    <text evidence="2">The sequence shown here is derived from an EMBL/GenBank/DDBJ whole genome shotgun (WGS) entry which is preliminary data.</text>
</comment>
<feature type="transmembrane region" description="Helical" evidence="1">
    <location>
        <begin position="88"/>
        <end position="107"/>
    </location>
</feature>
<organism evidence="2 3">
    <name type="scientific">Tritrichomonas foetus</name>
    <dbReference type="NCBI Taxonomy" id="1144522"/>
    <lineage>
        <taxon>Eukaryota</taxon>
        <taxon>Metamonada</taxon>
        <taxon>Parabasalia</taxon>
        <taxon>Tritrichomonadida</taxon>
        <taxon>Tritrichomonadidae</taxon>
        <taxon>Tritrichomonas</taxon>
    </lineage>
</organism>
<feature type="transmembrane region" description="Helical" evidence="1">
    <location>
        <begin position="270"/>
        <end position="286"/>
    </location>
</feature>
<feature type="transmembrane region" description="Helical" evidence="1">
    <location>
        <begin position="293"/>
        <end position="317"/>
    </location>
</feature>
<evidence type="ECO:0000313" key="2">
    <source>
        <dbReference type="EMBL" id="OHT00888.1"/>
    </source>
</evidence>
<keyword evidence="1" id="KW-0472">Membrane</keyword>
<sequence length="320" mass="37082">MIVNCRSTHNFESIKFHLTNKILFHQFNNYSIIKCSNKFKFLTLRKIDNSMDKNFIGSFMITKDTFLLGRSSLALVTKFLKFFQPGSLIGLLLLALLIQTNYMYVNYFFQNDVLRLIIYVVHIVMFITLSKRIPTGFVEFLFPNFIISDDLINTDFKLTQDIENINLHIINQQSDVNNDDFFNKLNKTELSNKQNENDETKLLNTSFHEGEQIPSHEKVTNNYHLTNESDSTIHRGIIVKNKKLNQIVQLFLIFLVVFKDPQSILERMDVLTLSGMTTIILAFLLLMRSGHSLALMIHIFVCLLFGLCCLIGFNVVIDSE</sequence>
<gene>
    <name evidence="2" type="ORF">TRFO_32314</name>
</gene>
<dbReference type="GeneID" id="94843128"/>
<dbReference type="AlphaFoldDB" id="A0A1J4JR52"/>
<evidence type="ECO:0000313" key="3">
    <source>
        <dbReference type="Proteomes" id="UP000179807"/>
    </source>
</evidence>
<dbReference type="Proteomes" id="UP000179807">
    <property type="component" value="Unassembled WGS sequence"/>
</dbReference>
<keyword evidence="1" id="KW-1133">Transmembrane helix</keyword>
<protein>
    <submittedName>
        <fullName evidence="2">Uncharacterized protein</fullName>
    </submittedName>
</protein>
<keyword evidence="3" id="KW-1185">Reference proteome</keyword>